<gene>
    <name evidence="2" type="ORF">EHS89_20395</name>
</gene>
<dbReference type="PANTHER" id="PTHR35894">
    <property type="entry name" value="GENERAL SECRETION PATHWAY PROTEIN A-RELATED"/>
    <property type="match status" value="1"/>
</dbReference>
<organism evidence="2 3">
    <name type="scientific">Amphritea balenae</name>
    <dbReference type="NCBI Taxonomy" id="452629"/>
    <lineage>
        <taxon>Bacteria</taxon>
        <taxon>Pseudomonadati</taxon>
        <taxon>Pseudomonadota</taxon>
        <taxon>Gammaproteobacteria</taxon>
        <taxon>Oceanospirillales</taxon>
        <taxon>Oceanospirillaceae</taxon>
        <taxon>Amphritea</taxon>
    </lineage>
</organism>
<dbReference type="Proteomes" id="UP000267535">
    <property type="component" value="Unassembled WGS sequence"/>
</dbReference>
<dbReference type="InterPro" id="IPR036366">
    <property type="entry name" value="PGBDSf"/>
</dbReference>
<dbReference type="InterPro" id="IPR002477">
    <property type="entry name" value="Peptidoglycan-bd-like"/>
</dbReference>
<dbReference type="InterPro" id="IPR052026">
    <property type="entry name" value="ExeA_AAA_ATPase_DNA-bind"/>
</dbReference>
<dbReference type="RefSeq" id="WP_124928019.1">
    <property type="nucleotide sequence ID" value="NZ_BMOH01000009.1"/>
</dbReference>
<dbReference type="Gene3D" id="3.40.50.300">
    <property type="entry name" value="P-loop containing nucleotide triphosphate hydrolases"/>
    <property type="match status" value="1"/>
</dbReference>
<dbReference type="SMART" id="SM00382">
    <property type="entry name" value="AAA"/>
    <property type="match status" value="1"/>
</dbReference>
<dbReference type="InterPro" id="IPR036365">
    <property type="entry name" value="PGBD-like_sf"/>
</dbReference>
<evidence type="ECO:0000259" key="1">
    <source>
        <dbReference type="SMART" id="SM00382"/>
    </source>
</evidence>
<dbReference type="OrthoDB" id="9780149at2"/>
<dbReference type="InterPro" id="IPR049945">
    <property type="entry name" value="AAA_22"/>
</dbReference>
<keyword evidence="3" id="KW-1185">Reference proteome</keyword>
<accession>A0A3P1SID9</accession>
<dbReference type="Gene3D" id="3.90.70.10">
    <property type="entry name" value="Cysteine proteinases"/>
    <property type="match status" value="1"/>
</dbReference>
<protein>
    <submittedName>
        <fullName evidence="2">AAA family ATPase</fullName>
    </submittedName>
</protein>
<evidence type="ECO:0000313" key="3">
    <source>
        <dbReference type="Proteomes" id="UP000267535"/>
    </source>
</evidence>
<evidence type="ECO:0000313" key="2">
    <source>
        <dbReference type="EMBL" id="RRC96797.1"/>
    </source>
</evidence>
<dbReference type="PANTHER" id="PTHR35894:SF1">
    <property type="entry name" value="PHOSPHORIBULOKINASE _ URIDINE KINASE FAMILY"/>
    <property type="match status" value="1"/>
</dbReference>
<dbReference type="GO" id="GO:0016887">
    <property type="term" value="F:ATP hydrolysis activity"/>
    <property type="evidence" value="ECO:0007669"/>
    <property type="project" value="InterPro"/>
</dbReference>
<proteinExistence type="predicted"/>
<sequence length="541" mass="60363">MYSNYFGMDEPPFSIAPNPRYLFLSKQHREALAHLLYGISSNGGFVLLTGEVGTGKTTVCRALLDQLPENTDVALILNPKFSSEELLAAICDELKISYPDSDDIRLKDYVDALNSYLLNAHAQGRNTVLILDEAQNLGVSVLEQIRLLTNLETDCSKLLQIVLIGQPELLNQLQRSELRQLSQRITARFHLGALNRSELESYISHRLSVAGVQGKLFPDSTINKLYRITHGIPRLINIVCDRALLGAFVERHNRVEISVLNKAAEEALGEKSTTWPTAFNWQMVALMIMAIVALSWSFRVQLSDWTSNFGAALNPGIIAAENNITSVAGPAPATLLATKSFTGEAEEQLNQVLAYRALFRLWGINYQPRKNPIICKYARKVGYDCLFSSGSIERLLELNRPAVIKLANSYGDFYATLTSVKNGRARLIIDEQLLELPLSDLNPFWRNTYTVFWQLPPGYDGMIQPGIQQQNILWLTKQMAKINGSEVTSDNSFFYGPPLVRQVKQFQLSKGLLADGIIGPRTAIHLNTATQLKVPKLIQDG</sequence>
<feature type="domain" description="AAA+ ATPase" evidence="1">
    <location>
        <begin position="42"/>
        <end position="197"/>
    </location>
</feature>
<dbReference type="InterPro" id="IPR003593">
    <property type="entry name" value="AAA+_ATPase"/>
</dbReference>
<name>A0A3P1SID9_9GAMM</name>
<dbReference type="InterPro" id="IPR027417">
    <property type="entry name" value="P-loop_NTPase"/>
</dbReference>
<dbReference type="EMBL" id="RQXV01000017">
    <property type="protein sequence ID" value="RRC96797.1"/>
    <property type="molecule type" value="Genomic_DNA"/>
</dbReference>
<dbReference type="AlphaFoldDB" id="A0A3P1SID9"/>
<comment type="caution">
    <text evidence="2">The sequence shown here is derived from an EMBL/GenBank/DDBJ whole genome shotgun (WGS) entry which is preliminary data.</text>
</comment>
<dbReference type="CDD" id="cd00009">
    <property type="entry name" value="AAA"/>
    <property type="match status" value="1"/>
</dbReference>
<dbReference type="Pfam" id="PF13401">
    <property type="entry name" value="AAA_22"/>
    <property type="match status" value="1"/>
</dbReference>
<dbReference type="SUPFAM" id="SSF52540">
    <property type="entry name" value="P-loop containing nucleoside triphosphate hydrolases"/>
    <property type="match status" value="1"/>
</dbReference>
<dbReference type="Pfam" id="PF01471">
    <property type="entry name" value="PG_binding_1"/>
    <property type="match status" value="1"/>
</dbReference>
<dbReference type="SUPFAM" id="SSF47090">
    <property type="entry name" value="PGBD-like"/>
    <property type="match status" value="1"/>
</dbReference>
<dbReference type="Gene3D" id="1.10.101.10">
    <property type="entry name" value="PGBD-like superfamily/PGBD"/>
    <property type="match status" value="1"/>
</dbReference>
<reference evidence="2 3" key="1">
    <citation type="submission" date="2018-11" db="EMBL/GenBank/DDBJ databases">
        <title>The draft genome sequence of Amphritea balenae JAMM 1525T.</title>
        <authorList>
            <person name="Fang Z."/>
            <person name="Zhang Y."/>
            <person name="Han X."/>
        </authorList>
    </citation>
    <scope>NUCLEOTIDE SEQUENCE [LARGE SCALE GENOMIC DNA]</scope>
    <source>
        <strain evidence="2 3">JAMM 1525</strain>
    </source>
</reference>